<keyword evidence="2" id="KW-0472">Membrane</keyword>
<evidence type="ECO:0000313" key="4">
    <source>
        <dbReference type="Proteomes" id="UP001301350"/>
    </source>
</evidence>
<dbReference type="AlphaFoldDB" id="A0AAV9ITQ1"/>
<protein>
    <submittedName>
        <fullName evidence="3">Uncharacterized protein</fullName>
    </submittedName>
</protein>
<accession>A0AAV9ITQ1</accession>
<feature type="transmembrane region" description="Helical" evidence="2">
    <location>
        <begin position="124"/>
        <end position="149"/>
    </location>
</feature>
<gene>
    <name evidence="3" type="ORF">CDCA_CDCA04G1258</name>
</gene>
<keyword evidence="2" id="KW-1133">Transmembrane helix</keyword>
<comment type="caution">
    <text evidence="3">The sequence shown here is derived from an EMBL/GenBank/DDBJ whole genome shotgun (WGS) entry which is preliminary data.</text>
</comment>
<feature type="transmembrane region" description="Helical" evidence="2">
    <location>
        <begin position="169"/>
        <end position="192"/>
    </location>
</feature>
<feature type="compositionally biased region" description="Basic and acidic residues" evidence="1">
    <location>
        <begin position="254"/>
        <end position="263"/>
    </location>
</feature>
<feature type="compositionally biased region" description="Basic and acidic residues" evidence="1">
    <location>
        <begin position="213"/>
        <end position="223"/>
    </location>
</feature>
<feature type="region of interest" description="Disordered" evidence="1">
    <location>
        <begin position="242"/>
        <end position="263"/>
    </location>
</feature>
<keyword evidence="4" id="KW-1185">Reference proteome</keyword>
<evidence type="ECO:0000256" key="1">
    <source>
        <dbReference type="SAM" id="MobiDB-lite"/>
    </source>
</evidence>
<feature type="region of interest" description="Disordered" evidence="1">
    <location>
        <begin position="210"/>
        <end position="230"/>
    </location>
</feature>
<dbReference type="EMBL" id="JANCYW010000004">
    <property type="protein sequence ID" value="KAK4535233.1"/>
    <property type="molecule type" value="Genomic_DNA"/>
</dbReference>
<name>A0AAV9ITQ1_CYACA</name>
<evidence type="ECO:0000256" key="2">
    <source>
        <dbReference type="SAM" id="Phobius"/>
    </source>
</evidence>
<proteinExistence type="predicted"/>
<sequence>MTLLRALAFTSALQSWNWEVRTRSHWAGRPVLGLFAASVRPATCRVYARQGSRQRTARSTRVLPRRDAKRPLPRWAHLLFVSRVPLPNVFHAEDGASVPSGFLVSAALPALLGHPVFSLTYMAFLMLASAVGAPESAAALLSALSYLVGYGALRDLLDSLAGAGAADSFALLRATLAAFALFAGTLSTEYLLPHAAGSMRRVGTLLDQLQTGRRREGLPEGQRDGGTAEDLAAFDKRLRQLDRRRVSNEGGDDTGSRAEDRRR</sequence>
<organism evidence="3 4">
    <name type="scientific">Cyanidium caldarium</name>
    <name type="common">Red alga</name>
    <dbReference type="NCBI Taxonomy" id="2771"/>
    <lineage>
        <taxon>Eukaryota</taxon>
        <taxon>Rhodophyta</taxon>
        <taxon>Bangiophyceae</taxon>
        <taxon>Cyanidiales</taxon>
        <taxon>Cyanidiaceae</taxon>
        <taxon>Cyanidium</taxon>
    </lineage>
</organism>
<reference evidence="3 4" key="1">
    <citation type="submission" date="2022-07" db="EMBL/GenBank/DDBJ databases">
        <title>Genome-wide signatures of adaptation to extreme environments.</title>
        <authorList>
            <person name="Cho C.H."/>
            <person name="Yoon H.S."/>
        </authorList>
    </citation>
    <scope>NUCLEOTIDE SEQUENCE [LARGE SCALE GENOMIC DNA]</scope>
    <source>
        <strain evidence="3 4">DBV 063 E5</strain>
    </source>
</reference>
<dbReference type="Proteomes" id="UP001301350">
    <property type="component" value="Unassembled WGS sequence"/>
</dbReference>
<keyword evidence="2" id="KW-0812">Transmembrane</keyword>
<evidence type="ECO:0000313" key="3">
    <source>
        <dbReference type="EMBL" id="KAK4535233.1"/>
    </source>
</evidence>